<comment type="caution">
    <text evidence="2">The sequence shown here is derived from an EMBL/GenBank/DDBJ whole genome shotgun (WGS) entry which is preliminary data.</text>
</comment>
<name>A0A2N5H6G6_9BACI</name>
<dbReference type="Gene3D" id="3.60.21.10">
    <property type="match status" value="1"/>
</dbReference>
<accession>A0A2N5H6G6</accession>
<dbReference type="PANTHER" id="PTHR31302">
    <property type="entry name" value="TRANSMEMBRANE PROTEIN WITH METALLOPHOSPHOESTERASE DOMAIN-RELATED"/>
    <property type="match status" value="1"/>
</dbReference>
<organism evidence="2 3">
    <name type="scientific">Neobacillus cucumis</name>
    <dbReference type="NCBI Taxonomy" id="1740721"/>
    <lineage>
        <taxon>Bacteria</taxon>
        <taxon>Bacillati</taxon>
        <taxon>Bacillota</taxon>
        <taxon>Bacilli</taxon>
        <taxon>Bacillales</taxon>
        <taxon>Bacillaceae</taxon>
        <taxon>Neobacillus</taxon>
    </lineage>
</organism>
<dbReference type="PANTHER" id="PTHR31302:SF25">
    <property type="entry name" value="PHOSPHOESTERASE"/>
    <property type="match status" value="1"/>
</dbReference>
<dbReference type="GO" id="GO:0016020">
    <property type="term" value="C:membrane"/>
    <property type="evidence" value="ECO:0007669"/>
    <property type="project" value="GOC"/>
</dbReference>
<proteinExistence type="predicted"/>
<evidence type="ECO:0000259" key="1">
    <source>
        <dbReference type="Pfam" id="PF00149"/>
    </source>
</evidence>
<sequence length="289" mass="33044">MVHLQSKLKPQSRRSFLRSTMKLFLGIISSGIMVGTYSTEIERFWYQIKEIPLKVKRLPKSFIGWKIVHFSDVHLGFHYGVEEFQTVVHSINNINPDIIFFTGDLIELGNRNPENIIPLLKEIKTPPGGKWAVIGNHDYYLKEQVIKVLQKSNFMTLDNTHHFIENQDQKIYIAGIDDVMYGSPKIDKAIAGLSESDCVFLLSHEPDIADESSKYPISAQFSGHSHGGQVRLPFWGPIINQRLATKYMDGYYEVGVNKLPLYVNRGIGTTNLPIRLFCRPEITVFYLAQ</sequence>
<dbReference type="InterPro" id="IPR051158">
    <property type="entry name" value="Metallophosphoesterase_sf"/>
</dbReference>
<dbReference type="Proteomes" id="UP000234950">
    <property type="component" value="Unassembled WGS sequence"/>
</dbReference>
<dbReference type="SUPFAM" id="SSF56300">
    <property type="entry name" value="Metallo-dependent phosphatases"/>
    <property type="match status" value="1"/>
</dbReference>
<keyword evidence="3" id="KW-1185">Reference proteome</keyword>
<dbReference type="Pfam" id="PF00149">
    <property type="entry name" value="Metallophos"/>
    <property type="match status" value="1"/>
</dbReference>
<dbReference type="InterPro" id="IPR004843">
    <property type="entry name" value="Calcineurin-like_PHP"/>
</dbReference>
<evidence type="ECO:0000313" key="3">
    <source>
        <dbReference type="Proteomes" id="UP000234950"/>
    </source>
</evidence>
<dbReference type="GO" id="GO:0009245">
    <property type="term" value="P:lipid A biosynthetic process"/>
    <property type="evidence" value="ECO:0007669"/>
    <property type="project" value="TreeGrafter"/>
</dbReference>
<dbReference type="CDD" id="cd07385">
    <property type="entry name" value="MPP_YkuE_C"/>
    <property type="match status" value="1"/>
</dbReference>
<gene>
    <name evidence="2" type="ORF">CVD27_27330</name>
</gene>
<reference evidence="2 3" key="1">
    <citation type="submission" date="2017-11" db="EMBL/GenBank/DDBJ databases">
        <title>Comparitive Functional Genomics of Dry Heat Resistant strains isolated from the Viking Spacecraft.</title>
        <authorList>
            <person name="Seuylemezian A."/>
            <person name="Cooper K."/>
            <person name="Vaishampayan P."/>
        </authorList>
    </citation>
    <scope>NUCLEOTIDE SEQUENCE [LARGE SCALE GENOMIC DNA]</scope>
    <source>
        <strain evidence="2 3">V32-6</strain>
    </source>
</reference>
<protein>
    <submittedName>
        <fullName evidence="2">Metallophosphoesterase</fullName>
    </submittedName>
</protein>
<dbReference type="AlphaFoldDB" id="A0A2N5H6G6"/>
<evidence type="ECO:0000313" key="2">
    <source>
        <dbReference type="EMBL" id="PLS01096.1"/>
    </source>
</evidence>
<dbReference type="EMBL" id="PGVE01000107">
    <property type="protein sequence ID" value="PLS01096.1"/>
    <property type="molecule type" value="Genomic_DNA"/>
</dbReference>
<dbReference type="OrthoDB" id="9780884at2"/>
<dbReference type="InterPro" id="IPR029052">
    <property type="entry name" value="Metallo-depent_PP-like"/>
</dbReference>
<dbReference type="GO" id="GO:0008758">
    <property type="term" value="F:UDP-2,3-diacylglucosamine hydrolase activity"/>
    <property type="evidence" value="ECO:0007669"/>
    <property type="project" value="TreeGrafter"/>
</dbReference>
<feature type="domain" description="Calcineurin-like phosphoesterase" evidence="1">
    <location>
        <begin position="66"/>
        <end position="227"/>
    </location>
</feature>